<comment type="subcellular location">
    <subcellularLocation>
        <location evidence="1 18">Cytoplasm</location>
    </subcellularLocation>
</comment>
<feature type="binding site" evidence="18">
    <location>
        <position position="431"/>
    </location>
    <ligand>
        <name>acetyl-CoA</name>
        <dbReference type="ChEBI" id="CHEBI:57288"/>
    </ligand>
</feature>
<feature type="region of interest" description="Linker" evidence="18">
    <location>
        <begin position="239"/>
        <end position="259"/>
    </location>
</feature>
<dbReference type="SUPFAM" id="SSF51161">
    <property type="entry name" value="Trimeric LpxA-like enzymes"/>
    <property type="match status" value="1"/>
</dbReference>
<dbReference type="UniPathway" id="UPA00973"/>
<dbReference type="HAMAP" id="MF_01631">
    <property type="entry name" value="GlmU"/>
    <property type="match status" value="1"/>
</dbReference>
<feature type="binding site" evidence="18">
    <location>
        <position position="236"/>
    </location>
    <ligand>
        <name>Mg(2+)</name>
        <dbReference type="ChEBI" id="CHEBI:18420"/>
    </ligand>
</feature>
<feature type="active site" description="Proton acceptor" evidence="18">
    <location>
        <position position="371"/>
    </location>
</feature>
<feature type="binding site" evidence="18">
    <location>
        <position position="178"/>
    </location>
    <ligand>
        <name>UDP-N-acetyl-alpha-D-glucosamine</name>
        <dbReference type="ChEBI" id="CHEBI:57705"/>
    </ligand>
</feature>
<dbReference type="Gene3D" id="3.90.550.10">
    <property type="entry name" value="Spore Coat Polysaccharide Biosynthesis Protein SpsA, Chain A"/>
    <property type="match status" value="1"/>
</dbReference>
<dbReference type="InterPro" id="IPR005882">
    <property type="entry name" value="Bifunctional_GlmU"/>
</dbReference>
<evidence type="ECO:0000256" key="14">
    <source>
        <dbReference type="ARBA" id="ARBA00023316"/>
    </source>
</evidence>
<dbReference type="Proteomes" id="UP000273154">
    <property type="component" value="Chromosome"/>
</dbReference>
<dbReference type="GO" id="GO:0016020">
    <property type="term" value="C:membrane"/>
    <property type="evidence" value="ECO:0007669"/>
    <property type="project" value="GOC"/>
</dbReference>
<comment type="similarity">
    <text evidence="2 18">In the C-terminal section; belongs to the transferase hexapeptide repeat family.</text>
</comment>
<dbReference type="EMBL" id="AP019367">
    <property type="protein sequence ID" value="BBH49684.1"/>
    <property type="molecule type" value="Genomic_DNA"/>
</dbReference>
<dbReference type="AlphaFoldDB" id="A0A3G9K6L0"/>
<dbReference type="GO" id="GO:0009245">
    <property type="term" value="P:lipid A biosynthetic process"/>
    <property type="evidence" value="ECO:0007669"/>
    <property type="project" value="UniProtKB-UniRule"/>
</dbReference>
<keyword evidence="7 18" id="KW-0479">Metal-binding</keyword>
<dbReference type="EC" id="2.3.1.157" evidence="18"/>
<dbReference type="RefSeq" id="WP_126420966.1">
    <property type="nucleotide sequence ID" value="NZ_AP019367.1"/>
</dbReference>
<dbReference type="GO" id="GO:0006048">
    <property type="term" value="P:UDP-N-acetylglucosamine biosynthetic process"/>
    <property type="evidence" value="ECO:0007669"/>
    <property type="project" value="UniProtKB-UniPathway"/>
</dbReference>
<dbReference type="EC" id="2.7.7.23" evidence="18"/>
<dbReference type="GO" id="GO:0019134">
    <property type="term" value="F:glucosamine-1-phosphate N-acetyltransferase activity"/>
    <property type="evidence" value="ECO:0007669"/>
    <property type="project" value="UniProtKB-UniRule"/>
</dbReference>
<dbReference type="InterPro" id="IPR038009">
    <property type="entry name" value="GlmU_C_LbH"/>
</dbReference>
<feature type="binding site" evidence="18">
    <location>
        <position position="413"/>
    </location>
    <ligand>
        <name>acetyl-CoA</name>
        <dbReference type="ChEBI" id="CHEBI:57288"/>
    </ligand>
</feature>
<evidence type="ECO:0000259" key="19">
    <source>
        <dbReference type="Pfam" id="PF12804"/>
    </source>
</evidence>
<evidence type="ECO:0000256" key="18">
    <source>
        <dbReference type="HAMAP-Rule" id="MF_01631"/>
    </source>
</evidence>
<evidence type="ECO:0000256" key="12">
    <source>
        <dbReference type="ARBA" id="ARBA00023268"/>
    </source>
</evidence>
<protein>
    <recommendedName>
        <fullName evidence="18">Bifunctional protein GlmU</fullName>
    </recommendedName>
    <domain>
        <recommendedName>
            <fullName evidence="18">UDP-N-acetylglucosamine pyrophosphorylase</fullName>
            <ecNumber evidence="18">2.7.7.23</ecNumber>
        </recommendedName>
        <alternativeName>
            <fullName evidence="18">N-acetylglucosamine-1-phosphate uridyltransferase</fullName>
        </alternativeName>
    </domain>
    <domain>
        <recommendedName>
            <fullName evidence="18">Glucosamine-1-phosphate N-acetyltransferase</fullName>
            <ecNumber evidence="18">2.3.1.157</ecNumber>
        </recommendedName>
    </domain>
</protein>
<gene>
    <name evidence="18 20" type="primary">glmU</name>
    <name evidence="20" type="ORF">Pcatena_02710</name>
</gene>
<comment type="caution">
    <text evidence="18">Lacks conserved residue(s) required for the propagation of feature annotation.</text>
</comment>
<dbReference type="InterPro" id="IPR029044">
    <property type="entry name" value="Nucleotide-diphossugar_trans"/>
</dbReference>
<evidence type="ECO:0000256" key="7">
    <source>
        <dbReference type="ARBA" id="ARBA00022723"/>
    </source>
</evidence>
<feature type="region of interest" description="Pyrophosphorylase" evidence="18">
    <location>
        <begin position="1"/>
        <end position="238"/>
    </location>
</feature>
<keyword evidence="8 18" id="KW-0677">Repeat</keyword>
<dbReference type="PANTHER" id="PTHR43584:SF3">
    <property type="entry name" value="BIFUNCTIONAL PROTEIN GLMU"/>
    <property type="match status" value="1"/>
</dbReference>
<evidence type="ECO:0000256" key="1">
    <source>
        <dbReference type="ARBA" id="ARBA00004496"/>
    </source>
</evidence>
<keyword evidence="5 18" id="KW-0808">Transferase</keyword>
<dbReference type="InterPro" id="IPR050065">
    <property type="entry name" value="GlmU-like"/>
</dbReference>
<comment type="pathway">
    <text evidence="18">Bacterial outer membrane biogenesis; LPS lipid A biosynthesis.</text>
</comment>
<keyword evidence="11 18" id="KW-0573">Peptidoglycan synthesis</keyword>
<feature type="binding site" evidence="18">
    <location>
        <position position="359"/>
    </location>
    <ligand>
        <name>UDP-N-acetyl-alpha-D-glucosamine</name>
        <dbReference type="ChEBI" id="CHEBI:57705"/>
    </ligand>
</feature>
<feature type="domain" description="MobA-like NTP transferase" evidence="19">
    <location>
        <begin position="6"/>
        <end position="136"/>
    </location>
</feature>
<keyword evidence="21" id="KW-1185">Reference proteome</keyword>
<dbReference type="OrthoDB" id="9775031at2"/>
<keyword evidence="9 18" id="KW-0460">Magnesium</keyword>
<feature type="binding site" evidence="18">
    <location>
        <position position="80"/>
    </location>
    <ligand>
        <name>UDP-N-acetyl-alpha-D-glucosamine</name>
        <dbReference type="ChEBI" id="CHEBI:57705"/>
    </ligand>
</feature>
<dbReference type="InterPro" id="IPR025877">
    <property type="entry name" value="MobA-like_NTP_Trfase"/>
</dbReference>
<evidence type="ECO:0000256" key="8">
    <source>
        <dbReference type="ARBA" id="ARBA00022737"/>
    </source>
</evidence>
<keyword evidence="14 18" id="KW-0961">Cell wall biogenesis/degradation</keyword>
<evidence type="ECO:0000256" key="17">
    <source>
        <dbReference type="ARBA" id="ARBA00049628"/>
    </source>
</evidence>
<feature type="region of interest" description="N-acetyltransferase" evidence="18">
    <location>
        <begin position="260"/>
        <end position="469"/>
    </location>
</feature>
<feature type="binding site" evidence="18">
    <location>
        <position position="448"/>
    </location>
    <ligand>
        <name>acetyl-CoA</name>
        <dbReference type="ChEBI" id="CHEBI:57288"/>
    </ligand>
</feature>
<dbReference type="GO" id="GO:0009252">
    <property type="term" value="P:peptidoglycan biosynthetic process"/>
    <property type="evidence" value="ECO:0007669"/>
    <property type="project" value="UniProtKB-UniRule"/>
</dbReference>
<comment type="catalytic activity">
    <reaction evidence="15 18">
        <text>alpha-D-glucosamine 1-phosphate + acetyl-CoA = N-acetyl-alpha-D-glucosamine 1-phosphate + CoA + H(+)</text>
        <dbReference type="Rhea" id="RHEA:13725"/>
        <dbReference type="ChEBI" id="CHEBI:15378"/>
        <dbReference type="ChEBI" id="CHEBI:57287"/>
        <dbReference type="ChEBI" id="CHEBI:57288"/>
        <dbReference type="ChEBI" id="CHEBI:57776"/>
        <dbReference type="ChEBI" id="CHEBI:58516"/>
        <dbReference type="EC" id="2.3.1.157"/>
    </reaction>
</comment>
<keyword evidence="6 18" id="KW-0548">Nucleotidyltransferase</keyword>
<dbReference type="UniPathway" id="UPA00113">
    <property type="reaction ID" value="UER00532"/>
</dbReference>
<dbReference type="CDD" id="cd02540">
    <property type="entry name" value="GT2_GlmU_N_bac"/>
    <property type="match status" value="1"/>
</dbReference>
<proteinExistence type="inferred from homology"/>
<feature type="binding site" evidence="18">
    <location>
        <position position="23"/>
    </location>
    <ligand>
        <name>UDP-N-acetyl-alpha-D-glucosamine</name>
        <dbReference type="ChEBI" id="CHEBI:57705"/>
    </ligand>
</feature>
<feature type="binding site" evidence="18">
    <location>
        <position position="341"/>
    </location>
    <ligand>
        <name>UDP-N-acetyl-alpha-D-glucosamine</name>
        <dbReference type="ChEBI" id="CHEBI:57705"/>
    </ligand>
</feature>
<evidence type="ECO:0000313" key="20">
    <source>
        <dbReference type="EMBL" id="BBH49684.1"/>
    </source>
</evidence>
<evidence type="ECO:0000256" key="3">
    <source>
        <dbReference type="ARBA" id="ARBA00007947"/>
    </source>
</evidence>
<evidence type="ECO:0000313" key="21">
    <source>
        <dbReference type="Proteomes" id="UP000273154"/>
    </source>
</evidence>
<comment type="pathway">
    <text evidence="18">Nucleotide-sugar biosynthesis; UDP-N-acetyl-alpha-D-glucosamine biosynthesis; N-acetyl-alpha-D-glucosamine 1-phosphate from alpha-D-glucosamine 6-phosphate (route II): step 2/2.</text>
</comment>
<feature type="binding site" evidence="18">
    <location>
        <position position="110"/>
    </location>
    <ligand>
        <name>Mg(2+)</name>
        <dbReference type="ChEBI" id="CHEBI:18420"/>
    </ligand>
</feature>
<dbReference type="GO" id="GO:0071555">
    <property type="term" value="P:cell wall organization"/>
    <property type="evidence" value="ECO:0007669"/>
    <property type="project" value="UniProtKB-KW"/>
</dbReference>
<dbReference type="GO" id="GO:0000287">
    <property type="term" value="F:magnesium ion binding"/>
    <property type="evidence" value="ECO:0007669"/>
    <property type="project" value="UniProtKB-UniRule"/>
</dbReference>
<feature type="binding site" evidence="18">
    <location>
        <position position="374"/>
    </location>
    <ligand>
        <name>UDP-N-acetyl-alpha-D-glucosamine</name>
        <dbReference type="ChEBI" id="CHEBI:57705"/>
    </ligand>
</feature>
<comment type="catalytic activity">
    <reaction evidence="16 18">
        <text>N-acetyl-alpha-D-glucosamine 1-phosphate + UTP + H(+) = UDP-N-acetyl-alpha-D-glucosamine + diphosphate</text>
        <dbReference type="Rhea" id="RHEA:13509"/>
        <dbReference type="ChEBI" id="CHEBI:15378"/>
        <dbReference type="ChEBI" id="CHEBI:33019"/>
        <dbReference type="ChEBI" id="CHEBI:46398"/>
        <dbReference type="ChEBI" id="CHEBI:57705"/>
        <dbReference type="ChEBI" id="CHEBI:57776"/>
        <dbReference type="EC" id="2.7.7.23"/>
    </reaction>
</comment>
<feature type="binding site" evidence="18">
    <location>
        <begin position="394"/>
        <end position="395"/>
    </location>
    <ligand>
        <name>acetyl-CoA</name>
        <dbReference type="ChEBI" id="CHEBI:57288"/>
    </ligand>
</feature>
<organism evidence="20 21">
    <name type="scientific">Parolsenella catena</name>
    <dbReference type="NCBI Taxonomy" id="2003188"/>
    <lineage>
        <taxon>Bacteria</taxon>
        <taxon>Bacillati</taxon>
        <taxon>Actinomycetota</taxon>
        <taxon>Coriobacteriia</taxon>
        <taxon>Coriobacteriales</taxon>
        <taxon>Atopobiaceae</taxon>
        <taxon>Parolsenella</taxon>
    </lineage>
</organism>
<dbReference type="SUPFAM" id="SSF53448">
    <property type="entry name" value="Nucleotide-diphospho-sugar transferases"/>
    <property type="match status" value="1"/>
</dbReference>
<evidence type="ECO:0000256" key="10">
    <source>
        <dbReference type="ARBA" id="ARBA00022960"/>
    </source>
</evidence>
<evidence type="ECO:0000256" key="6">
    <source>
        <dbReference type="ARBA" id="ARBA00022695"/>
    </source>
</evidence>
<dbReference type="InterPro" id="IPR001451">
    <property type="entry name" value="Hexapep"/>
</dbReference>
<dbReference type="GO" id="GO:0005737">
    <property type="term" value="C:cytoplasm"/>
    <property type="evidence" value="ECO:0007669"/>
    <property type="project" value="UniProtKB-SubCell"/>
</dbReference>
<keyword evidence="4 18" id="KW-0963">Cytoplasm</keyword>
<feature type="binding site" evidence="18">
    <location>
        <position position="236"/>
    </location>
    <ligand>
        <name>UDP-N-acetyl-alpha-D-glucosamine</name>
        <dbReference type="ChEBI" id="CHEBI:57705"/>
    </ligand>
</feature>
<feature type="binding site" evidence="18">
    <location>
        <position position="385"/>
    </location>
    <ligand>
        <name>UDP-N-acetyl-alpha-D-glucosamine</name>
        <dbReference type="ChEBI" id="CHEBI:57705"/>
    </ligand>
</feature>
<dbReference type="PANTHER" id="PTHR43584">
    <property type="entry name" value="NUCLEOTIDYL TRANSFERASE"/>
    <property type="match status" value="1"/>
</dbReference>
<feature type="binding site" evidence="18">
    <location>
        <position position="388"/>
    </location>
    <ligand>
        <name>acetyl-CoA</name>
        <dbReference type="ChEBI" id="CHEBI:57288"/>
    </ligand>
</feature>
<feature type="binding site" evidence="18">
    <location>
        <begin position="9"/>
        <end position="12"/>
    </location>
    <ligand>
        <name>UDP-N-acetyl-alpha-D-glucosamine</name>
        <dbReference type="ChEBI" id="CHEBI:57705"/>
    </ligand>
</feature>
<evidence type="ECO:0000256" key="4">
    <source>
        <dbReference type="ARBA" id="ARBA00022490"/>
    </source>
</evidence>
<evidence type="ECO:0000256" key="15">
    <source>
        <dbReference type="ARBA" id="ARBA00048247"/>
    </source>
</evidence>
<keyword evidence="12 18" id="KW-0511">Multifunctional enzyme</keyword>
<comment type="function">
    <text evidence="17 18">Catalyzes the last two sequential reactions in the de novo biosynthetic pathway for UDP-N-acetylglucosamine (UDP-GlcNAc). The C-terminal domain catalyzes the transfer of acetyl group from acetyl coenzyme A to glucosamine-1-phosphate (GlcN-1-P) to produce N-acetylglucosamine-1-phosphate (GlcNAc-1-P), which is converted into UDP-GlcNAc by the transfer of uridine 5-monophosphate (from uridine 5-triphosphate), a reaction catalyzed by the N-terminal domain.</text>
</comment>
<feature type="binding site" evidence="18">
    <location>
        <position position="147"/>
    </location>
    <ligand>
        <name>UDP-N-acetyl-alpha-D-glucosamine</name>
        <dbReference type="ChEBI" id="CHEBI:57705"/>
    </ligand>
</feature>
<dbReference type="CDD" id="cd03353">
    <property type="entry name" value="LbH_GlmU_C"/>
    <property type="match status" value="1"/>
</dbReference>
<dbReference type="Pfam" id="PF12804">
    <property type="entry name" value="NTP_transf_3"/>
    <property type="match status" value="1"/>
</dbReference>
<sequence>MANATAIILAAGEGTRMKSNHAKVSHKILGKPMIRWVADAAIAGGCDRVVIVVGSHADEVRAIAEAAYADSDARVECVEQTERLGTGHAVKVALEATGIDAGPVVVLNGDLPLVTAETIRAFAESVSDGKAAATAFTITPPDPFGYGRIVLAADGTIERNIEQKDCTPEQAASLTECNAGCYAFDGALLAAHIGEVGCDNAQGEYYLPDMLEILKSHGQAVRAFHCDDYREGLGVNSRAQLAQLTAIARDRINEQLMDQGVTFIDPAQAWIGPDCTIGRDTVVWPQTHLIGECHVGADCQLGPNTRLTNTSAGDGCVIDETVAIDAKLENAVDCGPRAYLRPGTHMLNGSKAGTHVEIKKSTIGEGSKVPHLSYIGDTTMGSGVNMGAGSITCNYDGVHKHKTHIGNDVFVGSDTMIVAPGEIGDGALVAAGSVVTEPVPADALSVGRARQKNIEGWAHKHFEALRAQK</sequence>
<evidence type="ECO:0000256" key="5">
    <source>
        <dbReference type="ARBA" id="ARBA00022679"/>
    </source>
</evidence>
<evidence type="ECO:0000256" key="9">
    <source>
        <dbReference type="ARBA" id="ARBA00022842"/>
    </source>
</evidence>
<dbReference type="GO" id="GO:0000902">
    <property type="term" value="P:cell morphogenesis"/>
    <property type="evidence" value="ECO:0007669"/>
    <property type="project" value="UniProtKB-UniRule"/>
</dbReference>
<evidence type="ECO:0000256" key="16">
    <source>
        <dbReference type="ARBA" id="ARBA00048493"/>
    </source>
</evidence>
<name>A0A3G9K6L0_9ACTN</name>
<dbReference type="InterPro" id="IPR011004">
    <property type="entry name" value="Trimer_LpxA-like_sf"/>
</dbReference>
<evidence type="ECO:0000256" key="13">
    <source>
        <dbReference type="ARBA" id="ARBA00023315"/>
    </source>
</evidence>
<comment type="similarity">
    <text evidence="3 18">In the N-terminal section; belongs to the N-acetylglucosamine-1-phosphate uridyltransferase family.</text>
</comment>
<dbReference type="NCBIfam" id="TIGR01173">
    <property type="entry name" value="glmU"/>
    <property type="match status" value="1"/>
</dbReference>
<dbReference type="Pfam" id="PF14602">
    <property type="entry name" value="Hexapep_2"/>
    <property type="match status" value="1"/>
</dbReference>
<reference evidence="21" key="1">
    <citation type="submission" date="2018-11" db="EMBL/GenBank/DDBJ databases">
        <title>Comparative genomics of Parolsenella catena and Libanicoccus massiliensis: Reclassification of Libanicoccus massiliensis as Parolsenella massiliensis comb. nov.</title>
        <authorList>
            <person name="Sakamoto M."/>
            <person name="Ikeyama N."/>
            <person name="Murakami T."/>
            <person name="Mori H."/>
            <person name="Yuki M."/>
            <person name="Ohkuma M."/>
        </authorList>
    </citation>
    <scope>NUCLEOTIDE SEQUENCE [LARGE SCALE GENOMIC DNA]</scope>
    <source>
        <strain evidence="21">JCM 31932</strain>
    </source>
</reference>
<dbReference type="GO" id="GO:0008360">
    <property type="term" value="P:regulation of cell shape"/>
    <property type="evidence" value="ECO:0007669"/>
    <property type="project" value="UniProtKB-KW"/>
</dbReference>
<dbReference type="Pfam" id="PF00132">
    <property type="entry name" value="Hexapep"/>
    <property type="match status" value="1"/>
</dbReference>
<comment type="subunit">
    <text evidence="18">Homotrimer.</text>
</comment>
<evidence type="ECO:0000256" key="11">
    <source>
        <dbReference type="ARBA" id="ARBA00022984"/>
    </source>
</evidence>
<comment type="cofactor">
    <cofactor evidence="18">
        <name>Mg(2+)</name>
        <dbReference type="ChEBI" id="CHEBI:18420"/>
    </cofactor>
    <text evidence="18">Binds 1 Mg(2+) ion per subunit.</text>
</comment>
<comment type="pathway">
    <text evidence="18">Nucleotide-sugar biosynthesis; UDP-N-acetyl-alpha-D-glucosamine biosynthesis; UDP-N-acetyl-alpha-D-glucosamine from N-acetyl-alpha-D-glucosamine 1-phosphate: step 1/1.</text>
</comment>
<keyword evidence="13 18" id="KW-0012">Acyltransferase</keyword>
<keyword evidence="10 18" id="KW-0133">Cell shape</keyword>
<feature type="binding site" evidence="18">
    <location>
        <position position="162"/>
    </location>
    <ligand>
        <name>UDP-N-acetyl-alpha-D-glucosamine</name>
        <dbReference type="ChEBI" id="CHEBI:57705"/>
    </ligand>
</feature>
<dbReference type="GeneID" id="88848418"/>
<accession>A0A3G9K6L0</accession>
<dbReference type="KEGG" id="pcat:Pcatena_02710"/>
<dbReference type="Gene3D" id="2.160.10.10">
    <property type="entry name" value="Hexapeptide repeat proteins"/>
    <property type="match status" value="1"/>
</dbReference>
<evidence type="ECO:0000256" key="2">
    <source>
        <dbReference type="ARBA" id="ARBA00007707"/>
    </source>
</evidence>
<dbReference type="GO" id="GO:0003977">
    <property type="term" value="F:UDP-N-acetylglucosamine diphosphorylase activity"/>
    <property type="evidence" value="ECO:0007669"/>
    <property type="project" value="UniProtKB-UniRule"/>
</dbReference>
<feature type="binding site" evidence="18">
    <location>
        <begin position="85"/>
        <end position="86"/>
    </location>
    <ligand>
        <name>UDP-N-acetyl-alpha-D-glucosamine</name>
        <dbReference type="ChEBI" id="CHEBI:57705"/>
    </ligand>
</feature>